<accession>A0A9J2PI04</accession>
<evidence type="ECO:0000313" key="2">
    <source>
        <dbReference type="WBParaSite" id="ALUE_0000953701-mRNA-1"/>
    </source>
</evidence>
<reference evidence="2" key="1">
    <citation type="submission" date="2023-03" db="UniProtKB">
        <authorList>
            <consortium name="WormBaseParasite"/>
        </authorList>
    </citation>
    <scope>IDENTIFICATION</scope>
</reference>
<organism evidence="1 2">
    <name type="scientific">Ascaris lumbricoides</name>
    <name type="common">Giant roundworm</name>
    <dbReference type="NCBI Taxonomy" id="6252"/>
    <lineage>
        <taxon>Eukaryota</taxon>
        <taxon>Metazoa</taxon>
        <taxon>Ecdysozoa</taxon>
        <taxon>Nematoda</taxon>
        <taxon>Chromadorea</taxon>
        <taxon>Rhabditida</taxon>
        <taxon>Spirurina</taxon>
        <taxon>Ascaridomorpha</taxon>
        <taxon>Ascaridoidea</taxon>
        <taxon>Ascarididae</taxon>
        <taxon>Ascaris</taxon>
    </lineage>
</organism>
<dbReference type="Proteomes" id="UP000036681">
    <property type="component" value="Unplaced"/>
</dbReference>
<sequence>MENIDCVRFIYHFKSFIFYGFRLYHCHISTLFFSCYNYYSEKKTSIQILYNPW</sequence>
<proteinExistence type="predicted"/>
<name>A0A9J2PI04_ASCLU</name>
<keyword evidence="1" id="KW-1185">Reference proteome</keyword>
<evidence type="ECO:0000313" key="1">
    <source>
        <dbReference type="Proteomes" id="UP000036681"/>
    </source>
</evidence>
<dbReference type="WBParaSite" id="ALUE_0000953701-mRNA-1">
    <property type="protein sequence ID" value="ALUE_0000953701-mRNA-1"/>
    <property type="gene ID" value="ALUE_0000953701"/>
</dbReference>
<dbReference type="AlphaFoldDB" id="A0A9J2PI04"/>
<protein>
    <submittedName>
        <fullName evidence="2">Uncharacterized protein</fullName>
    </submittedName>
</protein>